<feature type="coiled-coil region" evidence="1">
    <location>
        <begin position="7"/>
        <end position="57"/>
    </location>
</feature>
<gene>
    <name evidence="2" type="ORF">SAMN05444158_3032</name>
</gene>
<dbReference type="Proteomes" id="UP000243904">
    <property type="component" value="Chromosome I"/>
</dbReference>
<proteinExistence type="predicted"/>
<sequence length="62" mass="6942">MTDELSASEMDDRIAILRDNIRQLIEQAAAQSGAGDEARVSDRIAEQTRELEQLLEAREALK</sequence>
<name>A0A1H1UP78_9BRAD</name>
<accession>A0A1H1UP78</accession>
<keyword evidence="1" id="KW-0175">Coiled coil</keyword>
<dbReference type="RefSeq" id="WP_100380379.1">
    <property type="nucleotide sequence ID" value="NZ_LT629750.1"/>
</dbReference>
<evidence type="ECO:0000256" key="1">
    <source>
        <dbReference type="SAM" id="Coils"/>
    </source>
</evidence>
<keyword evidence="3" id="KW-1185">Reference proteome</keyword>
<evidence type="ECO:0000313" key="3">
    <source>
        <dbReference type="Proteomes" id="UP000243904"/>
    </source>
</evidence>
<dbReference type="AlphaFoldDB" id="A0A1H1UP78"/>
<evidence type="ECO:0000313" key="2">
    <source>
        <dbReference type="EMBL" id="SDS73996.1"/>
    </source>
</evidence>
<dbReference type="EMBL" id="LT629750">
    <property type="protein sequence ID" value="SDS73996.1"/>
    <property type="molecule type" value="Genomic_DNA"/>
</dbReference>
<reference evidence="3" key="1">
    <citation type="submission" date="2016-10" db="EMBL/GenBank/DDBJ databases">
        <authorList>
            <person name="Varghese N."/>
            <person name="Submissions S."/>
        </authorList>
    </citation>
    <scope>NUCLEOTIDE SEQUENCE [LARGE SCALE GENOMIC DNA]</scope>
    <source>
        <strain evidence="3">GAS369</strain>
    </source>
</reference>
<protein>
    <submittedName>
        <fullName evidence="2">Uncharacterized protein</fullName>
    </submittedName>
</protein>
<organism evidence="2 3">
    <name type="scientific">Bradyrhizobium canariense</name>
    <dbReference type="NCBI Taxonomy" id="255045"/>
    <lineage>
        <taxon>Bacteria</taxon>
        <taxon>Pseudomonadati</taxon>
        <taxon>Pseudomonadota</taxon>
        <taxon>Alphaproteobacteria</taxon>
        <taxon>Hyphomicrobiales</taxon>
        <taxon>Nitrobacteraceae</taxon>
        <taxon>Bradyrhizobium</taxon>
    </lineage>
</organism>